<organism evidence="1 2">
    <name type="scientific">Choristoneura fumiferana</name>
    <name type="common">Spruce budworm moth</name>
    <name type="synonym">Archips fumiferana</name>
    <dbReference type="NCBI Taxonomy" id="7141"/>
    <lineage>
        <taxon>Eukaryota</taxon>
        <taxon>Metazoa</taxon>
        <taxon>Ecdysozoa</taxon>
        <taxon>Arthropoda</taxon>
        <taxon>Hexapoda</taxon>
        <taxon>Insecta</taxon>
        <taxon>Pterygota</taxon>
        <taxon>Neoptera</taxon>
        <taxon>Endopterygota</taxon>
        <taxon>Lepidoptera</taxon>
        <taxon>Glossata</taxon>
        <taxon>Ditrysia</taxon>
        <taxon>Tortricoidea</taxon>
        <taxon>Tortricidae</taxon>
        <taxon>Tortricinae</taxon>
        <taxon>Choristoneura</taxon>
    </lineage>
</organism>
<gene>
    <name evidence="1" type="ORF">MSG28_005316</name>
</gene>
<evidence type="ECO:0000313" key="2">
    <source>
        <dbReference type="Proteomes" id="UP001064048"/>
    </source>
</evidence>
<name>A0ACC0JQS7_CHOFU</name>
<comment type="caution">
    <text evidence="1">The sequence shown here is derived from an EMBL/GenBank/DDBJ whole genome shotgun (WGS) entry which is preliminary data.</text>
</comment>
<protein>
    <submittedName>
        <fullName evidence="1">Uncharacterized protein</fullName>
    </submittedName>
</protein>
<accession>A0ACC0JQS7</accession>
<sequence length="454" mass="49800">MDLAETMKSVLAKSTSGGGAGSGAAAAHGAEGYVTEKLYMLLQLYLQNKGWSPSIELLQCFSDLKDSSMLPSAAYLQMMASRVGLDTQGRLILRENGKIILPYEHFANAVMLKHMNGPHGLHLGLEATVRAVVESYTIGREQFGMEKEFIVEVVQNCPNPACRYYKNQLEMTQKSIQQHLSQQPTYIPDTGAAGLADSAAVERLLRGSALQDYQLPLAPHLAALTLVRWDVHATCNKIHARSRVLIITAAGLTSEKSERRGDKLSQHQQLLLQHQTRALQHDKYHAPRAAAPAADKKHHYSDDHKLTDFLRYSNRCCNTRRALCNTTSTRAARHYSDDHKLPDFLRANLESLESLSGGSAAAAGATSGAGAGASAGAGAGGGQERVVRAFAELARNLQRMRPCVRPAMCKPYGKQSEQLQKILLDTIQLVQSLRSYLPPPHIQVTSWKNDDKLR</sequence>
<keyword evidence="2" id="KW-1185">Reference proteome</keyword>
<reference evidence="1 2" key="1">
    <citation type="journal article" date="2022" name="Genome Biol. Evol.">
        <title>The Spruce Budworm Genome: Reconstructing the Evolutionary History of Antifreeze Proteins.</title>
        <authorList>
            <person name="Beliveau C."/>
            <person name="Gagne P."/>
            <person name="Picq S."/>
            <person name="Vernygora O."/>
            <person name="Keeling C.I."/>
            <person name="Pinkney K."/>
            <person name="Doucet D."/>
            <person name="Wen F."/>
            <person name="Johnston J.S."/>
            <person name="Maaroufi H."/>
            <person name="Boyle B."/>
            <person name="Laroche J."/>
            <person name="Dewar K."/>
            <person name="Juretic N."/>
            <person name="Blackburn G."/>
            <person name="Nisole A."/>
            <person name="Brunet B."/>
            <person name="Brandao M."/>
            <person name="Lumley L."/>
            <person name="Duan J."/>
            <person name="Quan G."/>
            <person name="Lucarotti C.J."/>
            <person name="Roe A.D."/>
            <person name="Sperling F.A.H."/>
            <person name="Levesque R.C."/>
            <person name="Cusson M."/>
        </authorList>
    </citation>
    <scope>NUCLEOTIDE SEQUENCE [LARGE SCALE GENOMIC DNA]</scope>
    <source>
        <strain evidence="1">Glfc:IPQL:Cfum</strain>
    </source>
</reference>
<proteinExistence type="predicted"/>
<evidence type="ECO:0000313" key="1">
    <source>
        <dbReference type="EMBL" id="KAI8426502.1"/>
    </source>
</evidence>
<dbReference type="EMBL" id="CM046108">
    <property type="protein sequence ID" value="KAI8426502.1"/>
    <property type="molecule type" value="Genomic_DNA"/>
</dbReference>
<dbReference type="Proteomes" id="UP001064048">
    <property type="component" value="Chromosome 8"/>
</dbReference>